<dbReference type="STRING" id="5601.A0A0D2CN22"/>
<evidence type="ECO:0000313" key="3">
    <source>
        <dbReference type="Proteomes" id="UP000054266"/>
    </source>
</evidence>
<dbReference type="AlphaFoldDB" id="A0A0D2CN22"/>
<feature type="transmembrane region" description="Helical" evidence="1">
    <location>
        <begin position="326"/>
        <end position="347"/>
    </location>
</feature>
<dbReference type="Pfam" id="PF01544">
    <property type="entry name" value="CorA"/>
    <property type="match status" value="1"/>
</dbReference>
<proteinExistence type="predicted"/>
<organism evidence="2 3">
    <name type="scientific">Phialophora macrospora</name>
    <dbReference type="NCBI Taxonomy" id="1851006"/>
    <lineage>
        <taxon>Eukaryota</taxon>
        <taxon>Fungi</taxon>
        <taxon>Dikarya</taxon>
        <taxon>Ascomycota</taxon>
        <taxon>Pezizomycotina</taxon>
        <taxon>Eurotiomycetes</taxon>
        <taxon>Chaetothyriomycetidae</taxon>
        <taxon>Chaetothyriales</taxon>
        <taxon>Herpotrichiellaceae</taxon>
        <taxon>Phialophora</taxon>
    </lineage>
</organism>
<keyword evidence="1" id="KW-0472">Membrane</keyword>
<keyword evidence="1" id="KW-0812">Transmembrane</keyword>
<name>A0A0D2CN22_9EURO</name>
<sequence>MSLLHDGSQYGAFKDLLEDSRAPFMDTNEYKVEILDIVQAGTGQLVPPLREYTTVSELARGSRPNLRLIFAPLDYPTPATSKTLTALFQMFSVPTAFMSERVQSVTHAFGFEGSRDGAFCTWLHFLCKAIEPKHDNILWLRSGYFLSRDAQSRTTLICFGASEMLERRFNSLPSENWRDALDDPFGLLTVVLSDLHLQLDEQLWALNTSVGSVEQHTIASTEARDFNLNFVHLHYIAKNLIHLKEASDAILRTVQHMIDEQTEKSSPRSFGCRKTFSALRYQQTLFESINLRAVSMEKRMQNVINLSFNLVAQKDSSTILTESSSMHTIALTTLIFLPISTVATIFGSQFFNFIDSDSQDAFHVSTKFWIFWAITVPLTIVVLTIWIYFHPSNVSRWPLLKRSNKRDQAYQMLNLPGK</sequence>
<protein>
    <submittedName>
        <fullName evidence="2">Uncharacterized protein</fullName>
    </submittedName>
</protein>
<accession>A0A0D2CN22</accession>
<dbReference type="Gene3D" id="1.20.58.340">
    <property type="entry name" value="Magnesium transport protein CorA, transmembrane region"/>
    <property type="match status" value="1"/>
</dbReference>
<keyword evidence="3" id="KW-1185">Reference proteome</keyword>
<dbReference type="EMBL" id="KN846959">
    <property type="protein sequence ID" value="KIW66591.1"/>
    <property type="molecule type" value="Genomic_DNA"/>
</dbReference>
<dbReference type="Proteomes" id="UP000054266">
    <property type="component" value="Unassembled WGS sequence"/>
</dbReference>
<feature type="transmembrane region" description="Helical" evidence="1">
    <location>
        <begin position="368"/>
        <end position="389"/>
    </location>
</feature>
<dbReference type="HOGENOM" id="CLU_041307_4_1_1"/>
<dbReference type="InterPro" id="IPR002523">
    <property type="entry name" value="MgTranspt_CorA/ZnTranspt_ZntB"/>
</dbReference>
<evidence type="ECO:0000256" key="1">
    <source>
        <dbReference type="SAM" id="Phobius"/>
    </source>
</evidence>
<gene>
    <name evidence="2" type="ORF">PV04_05909</name>
</gene>
<evidence type="ECO:0000313" key="2">
    <source>
        <dbReference type="EMBL" id="KIW66591.1"/>
    </source>
</evidence>
<reference evidence="2 3" key="1">
    <citation type="submission" date="2015-01" db="EMBL/GenBank/DDBJ databases">
        <title>The Genome Sequence of Capronia semiimmersa CBS27337.</title>
        <authorList>
            <consortium name="The Broad Institute Genomics Platform"/>
            <person name="Cuomo C."/>
            <person name="de Hoog S."/>
            <person name="Gorbushina A."/>
            <person name="Stielow B."/>
            <person name="Teixiera M."/>
            <person name="Abouelleil A."/>
            <person name="Chapman S.B."/>
            <person name="Priest M."/>
            <person name="Young S.K."/>
            <person name="Wortman J."/>
            <person name="Nusbaum C."/>
            <person name="Birren B."/>
        </authorList>
    </citation>
    <scope>NUCLEOTIDE SEQUENCE [LARGE SCALE GENOMIC DNA]</scope>
    <source>
        <strain evidence="2 3">CBS 27337</strain>
    </source>
</reference>
<keyword evidence="1" id="KW-1133">Transmembrane helix</keyword>